<protein>
    <submittedName>
        <fullName evidence="2">Uncharacterized protein</fullName>
    </submittedName>
</protein>
<accession>A0A7I9V9R3</accession>
<proteinExistence type="predicted"/>
<organism evidence="2 3">
    <name type="scientific">Gordonia spumicola</name>
    <dbReference type="NCBI Taxonomy" id="589161"/>
    <lineage>
        <taxon>Bacteria</taxon>
        <taxon>Bacillati</taxon>
        <taxon>Actinomycetota</taxon>
        <taxon>Actinomycetes</taxon>
        <taxon>Mycobacteriales</taxon>
        <taxon>Gordoniaceae</taxon>
        <taxon>Gordonia</taxon>
    </lineage>
</organism>
<feature type="region of interest" description="Disordered" evidence="1">
    <location>
        <begin position="1"/>
        <end position="23"/>
    </location>
</feature>
<dbReference type="Proteomes" id="UP000444960">
    <property type="component" value="Unassembled WGS sequence"/>
</dbReference>
<sequence>MFCRSRCTHPGQWPETDSPTGDDDVADQWSIVMPGSIVGLVTCGVIAGAVISGDIVGADDMGGAIVEDDGAVIVDDIGGAISLVGFSSDEESFPQAVSRARATAPARTAPATVRREIELVVDMSGLSVCGRADRAPHPRIRRSRGEGLVPIHDQSPGGSATNRECENCGSSGR</sequence>
<dbReference type="AlphaFoldDB" id="A0A7I9V9R3"/>
<evidence type="ECO:0000256" key="1">
    <source>
        <dbReference type="SAM" id="MobiDB-lite"/>
    </source>
</evidence>
<reference evidence="3" key="1">
    <citation type="submission" date="2019-06" db="EMBL/GenBank/DDBJ databases">
        <title>Gordonia isolated from sludge of a wastewater treatment plant.</title>
        <authorList>
            <person name="Tamura T."/>
            <person name="Aoyama K."/>
            <person name="Kang Y."/>
            <person name="Saito S."/>
            <person name="Akiyama N."/>
            <person name="Yazawa K."/>
            <person name="Gonoi T."/>
            <person name="Mikami Y."/>
        </authorList>
    </citation>
    <scope>NUCLEOTIDE SEQUENCE [LARGE SCALE GENOMIC DNA]</scope>
    <source>
        <strain evidence="3">NBRC 107696</strain>
    </source>
</reference>
<feature type="region of interest" description="Disordered" evidence="1">
    <location>
        <begin position="132"/>
        <end position="173"/>
    </location>
</feature>
<keyword evidence="3" id="KW-1185">Reference proteome</keyword>
<feature type="compositionally biased region" description="Polar residues" evidence="1">
    <location>
        <begin position="156"/>
        <end position="173"/>
    </location>
</feature>
<dbReference type="EMBL" id="BJOV01000005">
    <property type="protein sequence ID" value="GEE01982.1"/>
    <property type="molecule type" value="Genomic_DNA"/>
</dbReference>
<evidence type="ECO:0000313" key="2">
    <source>
        <dbReference type="EMBL" id="GEE01982.1"/>
    </source>
</evidence>
<gene>
    <name evidence="2" type="ORF">nbrc107696_24280</name>
</gene>
<comment type="caution">
    <text evidence="2">The sequence shown here is derived from an EMBL/GenBank/DDBJ whole genome shotgun (WGS) entry which is preliminary data.</text>
</comment>
<evidence type="ECO:0000313" key="3">
    <source>
        <dbReference type="Proteomes" id="UP000444960"/>
    </source>
</evidence>
<name>A0A7I9V9R3_9ACTN</name>